<accession>A0A9D6Z2Y4</accession>
<evidence type="ECO:0000313" key="2">
    <source>
        <dbReference type="Proteomes" id="UP000807825"/>
    </source>
</evidence>
<name>A0A9D6Z2Y4_9BACT</name>
<dbReference type="EMBL" id="JACRDE010000642">
    <property type="protein sequence ID" value="MBI5252718.1"/>
    <property type="molecule type" value="Genomic_DNA"/>
</dbReference>
<reference evidence="1" key="1">
    <citation type="submission" date="2020-07" db="EMBL/GenBank/DDBJ databases">
        <title>Huge and variable diversity of episymbiotic CPR bacteria and DPANN archaea in groundwater ecosystems.</title>
        <authorList>
            <person name="He C.Y."/>
            <person name="Keren R."/>
            <person name="Whittaker M."/>
            <person name="Farag I.F."/>
            <person name="Doudna J."/>
            <person name="Cate J.H.D."/>
            <person name="Banfield J.F."/>
        </authorList>
    </citation>
    <scope>NUCLEOTIDE SEQUENCE</scope>
    <source>
        <strain evidence="1">NC_groundwater_1664_Pr3_B-0.1um_52_9</strain>
    </source>
</reference>
<sequence length="157" mass="17159">MSGDPVGQTWIPYLGIRGRSCKKTCSPCPTLWDPEYKWRVIGGPLAWNNWQNAFGIHCANAAVAPTVVETTTTTYTLKGNSGRFLEAEAEASTYMMPNVRAGLWVAGSWLEIDGTGRLESSVFRSDDFLVQPGTRDIPDSSYTRSYVATGIVLGLGF</sequence>
<gene>
    <name evidence="1" type="ORF">HY912_24750</name>
</gene>
<comment type="caution">
    <text evidence="1">The sequence shown here is derived from an EMBL/GenBank/DDBJ whole genome shotgun (WGS) entry which is preliminary data.</text>
</comment>
<evidence type="ECO:0000313" key="1">
    <source>
        <dbReference type="EMBL" id="MBI5252718.1"/>
    </source>
</evidence>
<protein>
    <submittedName>
        <fullName evidence="1">Uncharacterized protein</fullName>
    </submittedName>
</protein>
<dbReference type="Proteomes" id="UP000807825">
    <property type="component" value="Unassembled WGS sequence"/>
</dbReference>
<proteinExistence type="predicted"/>
<dbReference type="AlphaFoldDB" id="A0A9D6Z2Y4"/>
<organism evidence="1 2">
    <name type="scientific">Desulfomonile tiedjei</name>
    <dbReference type="NCBI Taxonomy" id="2358"/>
    <lineage>
        <taxon>Bacteria</taxon>
        <taxon>Pseudomonadati</taxon>
        <taxon>Thermodesulfobacteriota</taxon>
        <taxon>Desulfomonilia</taxon>
        <taxon>Desulfomonilales</taxon>
        <taxon>Desulfomonilaceae</taxon>
        <taxon>Desulfomonile</taxon>
    </lineage>
</organism>